<evidence type="ECO:0000256" key="1">
    <source>
        <dbReference type="ARBA" id="ARBA00022448"/>
    </source>
</evidence>
<keyword evidence="5" id="KW-1185">Reference proteome</keyword>
<name>A0A9J6BKH0_POLVA</name>
<dbReference type="PANTHER" id="PTHR12517:SF0">
    <property type="entry name" value="INTERMEMBRANE LIPID TRANSFER PROTEIN VPS13B"/>
    <property type="match status" value="1"/>
</dbReference>
<accession>A0A9J6BKH0</accession>
<evidence type="ECO:0000313" key="4">
    <source>
        <dbReference type="EMBL" id="KAG5670103.1"/>
    </source>
</evidence>
<evidence type="ECO:0000313" key="5">
    <source>
        <dbReference type="Proteomes" id="UP001107558"/>
    </source>
</evidence>
<evidence type="ECO:0000256" key="2">
    <source>
        <dbReference type="SAM" id="MobiDB-lite"/>
    </source>
</evidence>
<proteinExistence type="predicted"/>
<gene>
    <name evidence="4" type="ORF">PVAND_000386</name>
</gene>
<evidence type="ECO:0000259" key="3">
    <source>
        <dbReference type="Pfam" id="PF12624"/>
    </source>
</evidence>
<sequence>MFSIENYITGLITSKVQKFVKNINPNEFKVSLWEGNVVFQNLELKLDVLDEELQLPFTFISGHLQFMKLEIPWTKIATEPITTTINDLELVLKLKDIANLPPTRKVKKKKTSIEEDSSAGYLASLITKIVNNISIICNNISIKFLEDDIVFSMNVQHLSIYSADSKWKRAFIDVASSSNVIFRKLINIIDLTICLDKRNSVGKIEYVQEPFLYKCSIELRVFRKYNPISPEKHSITRIDLQTKALNINVSSQQFPMIIRLINLILALKSGKLQESYGMKQPQTTTSENAEENEESWMSWMWNNIVPTIIADEQQSDDLDINSKKIFEFGTYIENAYLSLKSQDLLHDPIIPSAKTAILKPLIEFYFKETFAITVICGRKHFNVKGGFDYVEVKALDNCPCGTVTGTKEECILKVGNSETSGKYLIESYFDKNYKNNNRYEEMFSNYFEKNTEETFLSKVSAMAFDIYHTIEIPDDRASSDFGSDLEYSNLTENYVIRVYGDGILINVTSDAIHRIEKLVQYYKDCEFVSYVKEEKIPIKSQLSPATADDYEALINEIPTRNIIVKLKNSKLLVKEWSHERSLRTTKKYARQSSLFDISKKEIVDLEVKIGEFSLSIEVPLYKNRLIYTACQLPDNINNQLFKKCFSVVKTNVKNVMVDMKHEGTKKICEILKISSTQKSLIYPNLWEEFDIQENYFDIEFNGLSFMMNPAQFIVFYRVILSIIQENPTGEIEKDLLNNLNNSQLVVLQLTSRILKGKIFKLQQAHIAEFTISDLIGLSWKSGMKSTVLNMPDTTFIPAFFSSKMKNFKSESMLNVNIQIPINSSTAEQSLLTTIMIEMSGGCVNLDPLLREFLSFKLFQTTPQKKVKEFNRTLSTSTKPQLTEFSNVQQSSAHSSSEYQETICPSTEIPKVNKDLLYYFKMCRNLVVYVNLKPLEFYYSTSILESLKASDSIRDIVQSNGSNTIVLKTPNISFHSVKNKLLSKFISPHFSSSLPGILWGNENCLTWNLELKNMHVFIIGSDRKKFDVVQNASVKVSIADESQLDEKEMYTGNILIEIFPLYLNFHTSQIDLINLAVNDLCNFSILNPSSKSTQDIVELNEQENAPNLDLKDFLGLPTGSTITKTSLHDGGAKKSKSNINFYIQWICSKISLTSFIDTLPIHKKFILEIDEILFSLHQQEFFQLKCKVTSISGNFFHLINDKWTKNLNLGFNVQSEENISDTVSRFLDMTVTKAETLNVHSKWNLELKRSTQLILNDVSEINIVLQSFDVIASDEFIHFLPILKLFQRPNDKNQKAFMQYSGSELPLIHLRCNGFRIFLPNLHKTSNYNVLILKVNSLQVSPNAVNNLIRTQILRPDIHSKASHLGVLDLVGSKIEDRQYQLLIKGCSLTSSNWNEITAIITEKNVENYDNPATIWNNFENGPSSPNFKFYTIFKDSSFSFIYAPCIKFKEVLVAGAAIEINCIENMNILTSLEQMILFIDLVNQMKNIADTFSVSDDKKSLNATTIEEKPKKFQDKKSFDDSGVASTISHSNQMKSKKFLSKKQSIISNENGQLIPYEFTFTSSKFNLNFTIEEKNYNVLLDTPNLYITQNRTDKILNISLYDLKIDYETINIFSTRHGNIDAISGITPFLLRVKITEKTFKNTDLKIEIKKSIFLQITESGIVEFLRVHNILQHHSVAYENIKEIQPLPINSKVRKFDTIKSFMKNFKTLNLSTDQIVTEFKSEKNHLKIGLHHMKGKLKLFDRPEKIESNLDVEHLTIQCEEKLFLHPLSIETKAKITQEYWKKNPLIYLNIAINYLKVDIWPNVIKQFHNFAESIKTLAGDKNYLNHLNDSESENNHGFNRIQIFAGSLKVKNDNETIEHFLDDLRSGIYTFVEIETPFQELPLPYQIHYQDNSIICWRYPLPRALHKIKIFPVPFQTQNELKIQCKIEYYSQLKSQFEELMSLCLIENETKILDLNPNVPFSEIWRIKFQVNLKRDSDDDEEEAEISNYLQMHPKVLLACLRIDSYYKPLAIPSINTLLKISKIQANLMNENEERHEAVKVNIDSLQIVSQHYDENCENLNIEGEVAVDVKDYGCDNLIPFFKNFQIKSSFDINHDDINFNFITNTIRLKYSSAIGHSLITTSQIWKNVFENSLEQTMIDSTKYSIHNNTASTICINQLDTNELIYILPKSSKRYQFYTDKLKQTLQLSVALQFDEWSEKTESFCINQEGVQYVKVNDHQYFIITVKNISNYQRKIIIDGQVLIYNGTKENFTVQYKRYDKDINTADKCEVQFLDLDTHSNGSLFGSCEFDSQQTIRLHLKRSERKAFSGEIPLREIVVNNKPWLVKVPLGANNNFICFWVRIIRQNIENEICRVLVLICPVFIAKSLFPSNIVLSEEATKENYEIKGCGDITEIDMKGTHEDEHTLIFPSQFVQQDRSPAVVTLSYKLINKNSFFKIPDEFSDITKAIEKIEEKRNTFWPCARDEEYQCIRNFTMHQTVSTLYELSPYEQDSISCSLMLTLIPWCIFINSSGCVIKLTNISTNDACLMATNDMMVPFYIENVFTISIEIDGEWIQSDFIYINNDSKKRSSNSYELQLEGSVTVNMNHEIDTLQLTLSSTCVGKKRTIFIGSMLIVTNHSKYDLGVIPFCVDMNERIETMKRNDFPIKRYVELYKNVKLDNFKFGNPITYFSNLSKNKSKRKFGTNYTSFIIIRSIHDNDFSCPIKIQQTLRKCINVSNGDESVSLCISILKHNEQYFLSIFNDSVPILSIRNNTDFNLYVAQTDLKAKTPTTKHTLPHREIFDDRFSWFQVITSRQSVFYTPPVFNEHFPEIISHDYGLIFACVSGNDLIRWSLPVKIDETKKIIIHVPMFGDLKLIIDMKKITSEISINYIDSDETLLSIENTWESAQMCFAEMSNSSHQKTFSLSKKRSQSRVINFNMYLEGVTLTIYKDSNTEKRIDLLSLRVDDIISTFSKQSRKLKVNFSKLQVDNELFPTGNYDFPVLLCNKDMPKRIDEQDLSTWDVYEIIQRHQHLEKFSIEIDFYEHDRHIQNISIQILPIRIYIEDGFISVLLEIVEDCLPTNLLYKKQEMTLKTTLKNGLVLIPNTIIDQSSQLSKPIRLNSFRLEALHVLLSVHACRRVYIALDHSPLDFSVYEKINIYTVPMKFGNSVGMHYVSSAIFGAGWVVGGLEILGSPSSLTRSFTTGFKDFVSMPLQGMLKGPFGFLIGLTQGSASLFKNVTTGTLNSVTKLANSLARNLDHLTLDNEHIDLKTDALRRSRPQGFTDGLQLGLTGFGINILGAIGGLARHPLQAKSAVDVVTGVGKGILGVFTKPISGIAELVAFMGSGMLQSVGYNVLPNPLNSHRIENDLSVPNAEKIISKQLPHHSADMILMTCRATFIQKNDLKYAFLILISKSLIIVDLEKDSITDVILLEKLSPIMHKSTTSPDNLFVFKLKSDEEEETSAIEKYHVSKRTVQYIKQLSNQHVLEHSSSDGDNENDDEESNTDVQNNKISFYIDEATGRYLLNYINFMKHQASFKETFFPLFEL</sequence>
<feature type="compositionally biased region" description="Acidic residues" evidence="2">
    <location>
        <begin position="3481"/>
        <end position="3491"/>
    </location>
</feature>
<organism evidence="4 5">
    <name type="scientific">Polypedilum vanderplanki</name>
    <name type="common">Sleeping chironomid midge</name>
    <dbReference type="NCBI Taxonomy" id="319348"/>
    <lineage>
        <taxon>Eukaryota</taxon>
        <taxon>Metazoa</taxon>
        <taxon>Ecdysozoa</taxon>
        <taxon>Arthropoda</taxon>
        <taxon>Hexapoda</taxon>
        <taxon>Insecta</taxon>
        <taxon>Pterygota</taxon>
        <taxon>Neoptera</taxon>
        <taxon>Endopterygota</taxon>
        <taxon>Diptera</taxon>
        <taxon>Nematocera</taxon>
        <taxon>Chironomoidea</taxon>
        <taxon>Chironomidae</taxon>
        <taxon>Chironominae</taxon>
        <taxon>Polypedilum</taxon>
        <taxon>Polypedilum</taxon>
    </lineage>
</organism>
<feature type="domain" description="Chorein N-terminal" evidence="3">
    <location>
        <begin position="5"/>
        <end position="99"/>
    </location>
</feature>
<reference evidence="4" key="1">
    <citation type="submission" date="2021-03" db="EMBL/GenBank/DDBJ databases">
        <title>Chromosome level genome of the anhydrobiotic midge Polypedilum vanderplanki.</title>
        <authorList>
            <person name="Yoshida Y."/>
            <person name="Kikawada T."/>
            <person name="Gusev O."/>
        </authorList>
    </citation>
    <scope>NUCLEOTIDE SEQUENCE</scope>
    <source>
        <strain evidence="4">NIAS01</strain>
        <tissue evidence="4">Whole body or cell culture</tissue>
    </source>
</reference>
<dbReference type="PANTHER" id="PTHR12517">
    <property type="entry name" value="VACUOLAR PROTEIN SORTING-ASSOCIATED PROTEIN 13B"/>
    <property type="match status" value="1"/>
</dbReference>
<dbReference type="Pfam" id="PF12624">
    <property type="entry name" value="VPS13_N"/>
    <property type="match status" value="1"/>
</dbReference>
<dbReference type="EMBL" id="JADBJN010000003">
    <property type="protein sequence ID" value="KAG5670103.1"/>
    <property type="molecule type" value="Genomic_DNA"/>
</dbReference>
<protein>
    <recommendedName>
        <fullName evidence="3">Chorein N-terminal domain-containing protein</fullName>
    </recommendedName>
</protein>
<dbReference type="InterPro" id="IPR026854">
    <property type="entry name" value="VPS13_N"/>
</dbReference>
<dbReference type="InterPro" id="IPR039782">
    <property type="entry name" value="VPS13B"/>
</dbReference>
<keyword evidence="1" id="KW-0813">Transport</keyword>
<dbReference type="OrthoDB" id="445152at2759"/>
<comment type="caution">
    <text evidence="4">The sequence shown here is derived from an EMBL/GenBank/DDBJ whole genome shotgun (WGS) entry which is preliminary data.</text>
</comment>
<feature type="region of interest" description="Disordered" evidence="2">
    <location>
        <begin position="3475"/>
        <end position="3494"/>
    </location>
</feature>
<dbReference type="Proteomes" id="UP001107558">
    <property type="component" value="Chromosome 3"/>
</dbReference>